<proteinExistence type="predicted"/>
<dbReference type="AlphaFoldDB" id="A0AA95HBW5"/>
<organism evidence="2">
    <name type="scientific">Candidatus Thiocaldithrix dubininis</name>
    <dbReference type="NCBI Taxonomy" id="3080823"/>
    <lineage>
        <taxon>Bacteria</taxon>
        <taxon>Pseudomonadati</taxon>
        <taxon>Pseudomonadota</taxon>
        <taxon>Gammaproteobacteria</taxon>
        <taxon>Thiotrichales</taxon>
        <taxon>Thiotrichaceae</taxon>
        <taxon>Candidatus Thiocaldithrix</taxon>
    </lineage>
</organism>
<sequence length="128" mass="14591">MAETRISLESFKQSLQPDFKQNMTEGSSCSEAEPFALQVIDDSMEPEFERGCIIIIDPTGVVRDGAYVFAVDNKAEYIFRQLRIENGRYILTALNAHYPPLVISGIEQIEGVITQRAGKRRSYHKRYD</sequence>
<dbReference type="KEGG" id="tdu:QJT80_06690"/>
<dbReference type="InterPro" id="IPR015927">
    <property type="entry name" value="Peptidase_S24_S26A/B/C"/>
</dbReference>
<dbReference type="Gene3D" id="2.10.109.10">
    <property type="entry name" value="Umud Fragment, subunit A"/>
    <property type="match status" value="1"/>
</dbReference>
<reference evidence="2" key="1">
    <citation type="journal article" date="2023" name="Int. J. Mol. Sci.">
        <title>Metagenomics Revealed a New Genus 'Candidatus Thiocaldithrix dubininis' gen. nov., sp. nov. and a New Species 'Candidatus Thiothrix putei' sp. nov. in the Family Thiotrichaceae, Some Members of Which Have Traits of Both Na+- and H+-Motive Energetics.</title>
        <authorList>
            <person name="Ravin N.V."/>
            <person name="Muntyan M.S."/>
            <person name="Smolyakov D.D."/>
            <person name="Rudenko T.S."/>
            <person name="Beletsky A.V."/>
            <person name="Mardanov A.V."/>
            <person name="Grabovich M.Y."/>
        </authorList>
    </citation>
    <scope>NUCLEOTIDE SEQUENCE</scope>
    <source>
        <strain evidence="2">GKL-01</strain>
    </source>
</reference>
<dbReference type="EMBL" id="CP124755">
    <property type="protein sequence ID" value="WGZ92164.1"/>
    <property type="molecule type" value="Genomic_DNA"/>
</dbReference>
<name>A0AA95HBW5_9GAMM</name>
<dbReference type="CDD" id="cd06529">
    <property type="entry name" value="S24_LexA-like"/>
    <property type="match status" value="1"/>
</dbReference>
<dbReference type="InterPro" id="IPR036286">
    <property type="entry name" value="LexA/Signal_pep-like_sf"/>
</dbReference>
<dbReference type="SUPFAM" id="SSF51306">
    <property type="entry name" value="LexA/Signal peptidase"/>
    <property type="match status" value="1"/>
</dbReference>
<dbReference type="Proteomes" id="UP001300672">
    <property type="component" value="Chromosome"/>
</dbReference>
<evidence type="ECO:0000313" key="2">
    <source>
        <dbReference type="EMBL" id="WGZ92164.1"/>
    </source>
</evidence>
<feature type="domain" description="Peptidase S24/S26A/S26B/S26C" evidence="1">
    <location>
        <begin position="29"/>
        <end position="109"/>
    </location>
</feature>
<accession>A0AA95HBW5</accession>
<protein>
    <submittedName>
        <fullName evidence="2">S24 family peptidase</fullName>
    </submittedName>
</protein>
<dbReference type="InterPro" id="IPR039418">
    <property type="entry name" value="LexA-like"/>
</dbReference>
<reference evidence="2" key="2">
    <citation type="submission" date="2023-04" db="EMBL/GenBank/DDBJ databases">
        <authorList>
            <person name="Beletskiy A.V."/>
            <person name="Mardanov A.V."/>
            <person name="Ravin N.V."/>
        </authorList>
    </citation>
    <scope>NUCLEOTIDE SEQUENCE</scope>
    <source>
        <strain evidence="2">GKL-01</strain>
    </source>
</reference>
<dbReference type="Pfam" id="PF00717">
    <property type="entry name" value="Peptidase_S24"/>
    <property type="match status" value="1"/>
</dbReference>
<gene>
    <name evidence="2" type="ORF">QJT80_06690</name>
</gene>
<evidence type="ECO:0000259" key="1">
    <source>
        <dbReference type="Pfam" id="PF00717"/>
    </source>
</evidence>